<dbReference type="STRING" id="56857.A0A200PP30"/>
<feature type="transmembrane region" description="Helical" evidence="7">
    <location>
        <begin position="181"/>
        <end position="200"/>
    </location>
</feature>
<dbReference type="GO" id="GO:0016020">
    <property type="term" value="C:membrane"/>
    <property type="evidence" value="ECO:0007669"/>
    <property type="project" value="UniProtKB-SubCell"/>
</dbReference>
<dbReference type="PANTHER" id="PTHR14255:SF1">
    <property type="entry name" value="SULFITE EXPORTER TAUE_SAFE FAMILY PROTEIN 3"/>
    <property type="match status" value="1"/>
</dbReference>
<comment type="caution">
    <text evidence="8">The sequence shown here is derived from an EMBL/GenBank/DDBJ whole genome shotgun (WGS) entry which is preliminary data.</text>
</comment>
<feature type="region of interest" description="Disordered" evidence="6">
    <location>
        <begin position="222"/>
        <end position="249"/>
    </location>
</feature>
<feature type="transmembrane region" description="Helical" evidence="7">
    <location>
        <begin position="152"/>
        <end position="175"/>
    </location>
</feature>
<accession>A0A200PP30</accession>
<evidence type="ECO:0000256" key="6">
    <source>
        <dbReference type="SAM" id="MobiDB-lite"/>
    </source>
</evidence>
<feature type="compositionally biased region" description="Polar residues" evidence="6">
    <location>
        <begin position="238"/>
        <end position="249"/>
    </location>
</feature>
<proteinExistence type="inferred from homology"/>
<dbReference type="InParanoid" id="A0A200PP30"/>
<dbReference type="AlphaFoldDB" id="A0A200PP30"/>
<keyword evidence="4 7" id="KW-1133">Transmembrane helix</keyword>
<dbReference type="OMA" id="TPIWLET"/>
<organism evidence="8 9">
    <name type="scientific">Macleaya cordata</name>
    <name type="common">Five-seeded plume-poppy</name>
    <name type="synonym">Bocconia cordata</name>
    <dbReference type="NCBI Taxonomy" id="56857"/>
    <lineage>
        <taxon>Eukaryota</taxon>
        <taxon>Viridiplantae</taxon>
        <taxon>Streptophyta</taxon>
        <taxon>Embryophyta</taxon>
        <taxon>Tracheophyta</taxon>
        <taxon>Spermatophyta</taxon>
        <taxon>Magnoliopsida</taxon>
        <taxon>Ranunculales</taxon>
        <taxon>Papaveraceae</taxon>
        <taxon>Papaveroideae</taxon>
        <taxon>Macleaya</taxon>
    </lineage>
</organism>
<protein>
    <submittedName>
        <fullName evidence="8">Transmembrane protein TauE like</fullName>
    </submittedName>
</protein>
<evidence type="ECO:0000313" key="9">
    <source>
        <dbReference type="Proteomes" id="UP000195402"/>
    </source>
</evidence>
<reference evidence="8 9" key="1">
    <citation type="journal article" date="2017" name="Mol. Plant">
        <title>The Genome of Medicinal Plant Macleaya cordata Provides New Insights into Benzylisoquinoline Alkaloids Metabolism.</title>
        <authorList>
            <person name="Liu X."/>
            <person name="Liu Y."/>
            <person name="Huang P."/>
            <person name="Ma Y."/>
            <person name="Qing Z."/>
            <person name="Tang Q."/>
            <person name="Cao H."/>
            <person name="Cheng P."/>
            <person name="Zheng Y."/>
            <person name="Yuan Z."/>
            <person name="Zhou Y."/>
            <person name="Liu J."/>
            <person name="Tang Z."/>
            <person name="Zhuo Y."/>
            <person name="Zhang Y."/>
            <person name="Yu L."/>
            <person name="Huang J."/>
            <person name="Yang P."/>
            <person name="Peng Q."/>
            <person name="Zhang J."/>
            <person name="Jiang W."/>
            <person name="Zhang Z."/>
            <person name="Lin K."/>
            <person name="Ro D.K."/>
            <person name="Chen X."/>
            <person name="Xiong X."/>
            <person name="Shang Y."/>
            <person name="Huang S."/>
            <person name="Zeng J."/>
        </authorList>
    </citation>
    <scope>NUCLEOTIDE SEQUENCE [LARGE SCALE GENOMIC DNA]</scope>
    <source>
        <strain evidence="9">cv. BLH2017</strain>
        <tissue evidence="8">Root</tissue>
    </source>
</reference>
<evidence type="ECO:0000256" key="4">
    <source>
        <dbReference type="ARBA" id="ARBA00022989"/>
    </source>
</evidence>
<keyword evidence="5 7" id="KW-0472">Membrane</keyword>
<dbReference type="Pfam" id="PF01925">
    <property type="entry name" value="TauE"/>
    <property type="match status" value="2"/>
</dbReference>
<feature type="transmembrane region" description="Helical" evidence="7">
    <location>
        <begin position="85"/>
        <end position="115"/>
    </location>
</feature>
<comment type="subcellular location">
    <subcellularLocation>
        <location evidence="1">Membrane</location>
        <topology evidence="1">Multi-pass membrane protein</topology>
    </subcellularLocation>
</comment>
<feature type="transmembrane region" description="Helical" evidence="7">
    <location>
        <begin position="337"/>
        <end position="366"/>
    </location>
</feature>
<keyword evidence="9" id="KW-1185">Reference proteome</keyword>
<feature type="transmembrane region" description="Helical" evidence="7">
    <location>
        <begin position="378"/>
        <end position="398"/>
    </location>
</feature>
<evidence type="ECO:0000256" key="2">
    <source>
        <dbReference type="ARBA" id="ARBA00009142"/>
    </source>
</evidence>
<comment type="similarity">
    <text evidence="2">Belongs to the 4-toluene sulfonate uptake permease (TSUP) (TC 2.A.102) family.</text>
</comment>
<evidence type="ECO:0000256" key="7">
    <source>
        <dbReference type="SAM" id="Phobius"/>
    </source>
</evidence>
<evidence type="ECO:0000313" key="8">
    <source>
        <dbReference type="EMBL" id="OUZ99963.1"/>
    </source>
</evidence>
<feature type="transmembrane region" description="Helical" evidence="7">
    <location>
        <begin position="121"/>
        <end position="140"/>
    </location>
</feature>
<feature type="transmembrane region" description="Helical" evidence="7">
    <location>
        <begin position="266"/>
        <end position="282"/>
    </location>
</feature>
<gene>
    <name evidence="8" type="ORF">BVC80_9069g81</name>
</gene>
<evidence type="ECO:0000256" key="5">
    <source>
        <dbReference type="ARBA" id="ARBA00023136"/>
    </source>
</evidence>
<feature type="transmembrane region" description="Helical" evidence="7">
    <location>
        <begin position="405"/>
        <end position="424"/>
    </location>
</feature>
<keyword evidence="3 7" id="KW-0812">Transmembrane</keyword>
<dbReference type="InterPro" id="IPR002781">
    <property type="entry name" value="TM_pro_TauE-like"/>
</dbReference>
<feature type="transmembrane region" description="Helical" evidence="7">
    <location>
        <begin position="294"/>
        <end position="316"/>
    </location>
</feature>
<dbReference type="GO" id="GO:0031464">
    <property type="term" value="C:Cul4A-RING E3 ubiquitin ligase complex"/>
    <property type="evidence" value="ECO:0007669"/>
    <property type="project" value="TreeGrafter"/>
</dbReference>
<dbReference type="PANTHER" id="PTHR14255">
    <property type="entry name" value="CEREBLON"/>
    <property type="match status" value="1"/>
</dbReference>
<dbReference type="OrthoDB" id="434519at2759"/>
<evidence type="ECO:0000256" key="3">
    <source>
        <dbReference type="ARBA" id="ARBA00022692"/>
    </source>
</evidence>
<dbReference type="EMBL" id="MVGT01004386">
    <property type="protein sequence ID" value="OUZ99963.1"/>
    <property type="molecule type" value="Genomic_DNA"/>
</dbReference>
<dbReference type="Proteomes" id="UP000195402">
    <property type="component" value="Unassembled WGS sequence"/>
</dbReference>
<sequence length="480" mass="52311">MAGIRVRWQGFSSVAVVAFIFLLVSVFVSAERSLKDEASRKNENEEAETDYFLKVINFLWKSDGSGYQHVWPAMKFGWQIIVGSFIGFFGAAFGSVGGVGGGGIFVPMLTLIIGFDAKSSTALSKCMIMGAAASTVYYNLKLRHPTLDMPIIDYNLALLVQPMLMLGISLGVAFNVVFADWMVTVLLIILFIGTSTKAFFKGVETWKKETILKKEAAKRLESNGNGSEAVEYKPLPSGPSNGTQKDTNASGEAEVPILQNVKWEELGLLVFVWIAFLVLQIWKTHTTTCSTAYWVLNLMQIPVSLGVTLYEAISLYKGKKVIASKGDDGKNLKVYQLVLYCSFGVLAGMVGGLLGLGGGFILGPLFLELGIPPQVSSATATFAMTFSSSMSVVEYYLLNRFPVPFALYFVAVATIAAFVGQHVVRKMIIILGRASLIIFILAFTIFVSAISLGGVGIANTIERLERNEYMGFENLCQYDA</sequence>
<feature type="transmembrane region" description="Helical" evidence="7">
    <location>
        <begin position="436"/>
        <end position="461"/>
    </location>
</feature>
<dbReference type="GO" id="GO:0016567">
    <property type="term" value="P:protein ubiquitination"/>
    <property type="evidence" value="ECO:0007669"/>
    <property type="project" value="TreeGrafter"/>
</dbReference>
<evidence type="ECO:0000256" key="1">
    <source>
        <dbReference type="ARBA" id="ARBA00004141"/>
    </source>
</evidence>
<feature type="transmembrane region" description="Helical" evidence="7">
    <location>
        <begin position="6"/>
        <end position="30"/>
    </location>
</feature>
<name>A0A200PP30_MACCD</name>
<dbReference type="FunCoup" id="A0A200PP30">
    <property type="interactions" value="182"/>
</dbReference>